<evidence type="ECO:0000256" key="1">
    <source>
        <dbReference type="SAM" id="MobiDB-lite"/>
    </source>
</evidence>
<organism evidence="2 3">
    <name type="scientific">Dickeya dadantii (strain 3937)</name>
    <name type="common">Erwinia chrysanthemi (strain 3937)</name>
    <dbReference type="NCBI Taxonomy" id="198628"/>
    <lineage>
        <taxon>Bacteria</taxon>
        <taxon>Pseudomonadati</taxon>
        <taxon>Pseudomonadota</taxon>
        <taxon>Gammaproteobacteria</taxon>
        <taxon>Enterobacterales</taxon>
        <taxon>Pectobacteriaceae</taxon>
        <taxon>Dickeya</taxon>
    </lineage>
</organism>
<evidence type="ECO:0000313" key="3">
    <source>
        <dbReference type="Proteomes" id="UP000006859"/>
    </source>
</evidence>
<accession>E0SBG1</accession>
<sequence length="189" mass="21828">MCPVDEFKLCCRREIRDVNLTFGDQHLNQIFQYTYHFQIAAAQSLDVSQNGLLIIQPCHCFNRTIRQFAVHFGKRRFFYPDEMAVAVTQNIKHTKPFFICKRELTRQGRSLFLIRISSVTAHGNRMSGYGRGRRRNTSQRTRTYLPESTNIGNPSSPSAPDDTPMPMHRQPSTGWNQCRHAGVMPHDKA</sequence>
<dbReference type="EMBL" id="CP002038">
    <property type="protein sequence ID" value="ADM99565.1"/>
    <property type="molecule type" value="Genomic_DNA"/>
</dbReference>
<feature type="region of interest" description="Disordered" evidence="1">
    <location>
        <begin position="124"/>
        <end position="189"/>
    </location>
</feature>
<dbReference type="KEGG" id="ddd:Dda3937_03385"/>
<feature type="compositionally biased region" description="Polar residues" evidence="1">
    <location>
        <begin position="146"/>
        <end position="158"/>
    </location>
</feature>
<evidence type="ECO:0000313" key="2">
    <source>
        <dbReference type="EMBL" id="ADM99565.1"/>
    </source>
</evidence>
<dbReference type="HOGENOM" id="CLU_1432463_0_0_6"/>
<dbReference type="Proteomes" id="UP000006859">
    <property type="component" value="Chromosome"/>
</dbReference>
<protein>
    <submittedName>
        <fullName evidence="2">Uncharacterized protein</fullName>
    </submittedName>
</protein>
<reference evidence="2 3" key="1">
    <citation type="journal article" date="2011" name="J. Bacteriol.">
        <title>Genome sequence of the plant-pathogenic bacterium Dickeya dadantii 3937.</title>
        <authorList>
            <person name="Glasner J.D."/>
            <person name="Yang C.H."/>
            <person name="Reverchon S."/>
            <person name="Hugouvieux-Cotte-Pattat N."/>
            <person name="Condemine G."/>
            <person name="Bohin J.P."/>
            <person name="Van Gijsegem F."/>
            <person name="Yang S."/>
            <person name="Franza T."/>
            <person name="Expert D."/>
            <person name="Plunkett G. III"/>
            <person name="San Francisco M.J."/>
            <person name="Charkowski A.O."/>
            <person name="Py B."/>
            <person name="Bell K."/>
            <person name="Rauscher L."/>
            <person name="Rodriguez-Palenzuela P."/>
            <person name="Toussaint A."/>
            <person name="Holeva M.C."/>
            <person name="He S.Y."/>
            <person name="Douet V."/>
            <person name="Boccara M."/>
            <person name="Blanco C."/>
            <person name="Toth I."/>
            <person name="Anderson B.D."/>
            <person name="Biehl B.S."/>
            <person name="Mau B."/>
            <person name="Flynn S.M."/>
            <person name="Barras F."/>
            <person name="Lindeberg M."/>
            <person name="Birch P.R."/>
            <person name="Tsuyumu S."/>
            <person name="Shi X."/>
            <person name="Hibbing M."/>
            <person name="Yap M.N."/>
            <person name="Carpentier M."/>
            <person name="Dassa E."/>
            <person name="Umehara M."/>
            <person name="Kim J.F."/>
            <person name="Rusch M."/>
            <person name="Soni P."/>
            <person name="Mayhew G.F."/>
            <person name="Fouts D.E."/>
            <person name="Gill S.R."/>
            <person name="Blattner F.R."/>
            <person name="Keen N.T."/>
            <person name="Perna N.T."/>
        </authorList>
    </citation>
    <scope>NUCLEOTIDE SEQUENCE [LARGE SCALE GENOMIC DNA]</scope>
    <source>
        <strain evidence="2 3">3937</strain>
    </source>
</reference>
<proteinExistence type="predicted"/>
<gene>
    <name evidence="2" type="ordered locus">Dda3937_03385</name>
</gene>
<name>E0SBG1_DICD3</name>
<dbReference type="AlphaFoldDB" id="E0SBG1"/>
<keyword evidence="3" id="KW-1185">Reference proteome</keyword>